<feature type="domain" description="EGF-like" evidence="13">
    <location>
        <begin position="2247"/>
        <end position="2284"/>
    </location>
</feature>
<dbReference type="FunFam" id="2.10.25.10:FF:000002">
    <property type="entry name" value="Latent-transforming growth factor beta-binding protein 3"/>
    <property type="match status" value="2"/>
</dbReference>
<keyword evidence="4" id="KW-0272">Extracellular matrix</keyword>
<dbReference type="InterPro" id="IPR036773">
    <property type="entry name" value="TB_dom_sf"/>
</dbReference>
<dbReference type="PROSITE" id="PS00022">
    <property type="entry name" value="EGF_1"/>
    <property type="match status" value="1"/>
</dbReference>
<feature type="domain" description="TB" evidence="14">
    <location>
        <begin position="2182"/>
        <end position="2235"/>
    </location>
</feature>
<dbReference type="FunFam" id="2.10.25.10:FF:000071">
    <property type="entry name" value="Fibrillin 2"/>
    <property type="match status" value="1"/>
</dbReference>
<feature type="domain" description="EGF-like" evidence="13">
    <location>
        <begin position="449"/>
        <end position="488"/>
    </location>
</feature>
<sequence length="2670" mass="288395">SQVCVFAPESQPPSRLGPLLAYAAFSCVWLTSEFVCCFFLFSIRPNVCGSRFHSYCCPGWKTLPGGNQCIVPICRNSCGDGFCSRPNMCTCSNGQLSPSCGSGGGVQSCNVRCMNGGSCSEDSCSCPKGYTGNHCGQPVCENGCQNGGRCIGPNRCACVYGFTGPQCERGETPPTPVNNQMCQGQLSGIVCTKTLCCATIGRAWGHPCEQCPAQPHPCRRGFIPNIRTGACQDIDECSSIPGVCDGGECTNTAGSYVCTCPRGYISSSDGSRCVDQRVGTCFSALANGRCAAELNGQYTKMQCCCDTGRCWALGQIPEMCPVRGSDEFRRLCIVGVPQGHGLPHGYPNGHFPSNNGNGFNYGFKFPGVPNGNGNGGMGGNGGGSFGGNGGSFERNGGSFGGTVSLNDSIDVCKHFTNLCLNGRCFLTPTSYRCECNMGYKQDVRGECIDVDECVSNPCINGDCVNTPGSYHCKCHEGYQGTPTKQACIGMPQRVVQVEDISLKEAFNVSAMLVLNIDECQTPGICMNGRCINSEGSFRCECPPGLAIGVDGRVCVDTHMRTTCYGAIKMGTCSRPLPGAVTKSECCCANPEHGFGEPCNPCPSRNSVVLALQQMCALDPDICQNGICENLRGSYRCICNTGYESGSSGKNCVDINECLSSPCINGVCRNVAGSFNCECTHGSKLDSTNTICVDSMKSTCWLTLQDSRCEVNINGATLKSECCSTLGAAWGSPCEPCEIDTACSRGFARMKGVVCEDVNECEVFPGVCTNGRCLNTQGSFRCECAEGLTLDSTGRTCVDLRSEQCYMKWHEDECGEPLHGRHRVDMCCCSVGAAWGIDCEECPKPGTPEYRAICPRGPGFANRGDILTGRSFYKDVNECKVFQGLCTHGNCRNTIGSFKCRCNNGFALTAEERNCTDIDECRISPDLCGQGTCVNTPGSFECECFEGYESGFMMMKNCMDIDECERNPLLCRGGTCLNTEGSYECECPPGHSLSADGSACEDVNECQLSDNLCKNGQCVNMPGTYQCSCNTGYQATPDRQGCVDIDECTIMNGGCETHCTNSEGSYECSCSEGYALMPDLRTCADIDECEETPDICDGGQCTNIPGEYRCLCYDGFMASMDMRTCIDVNECDLNPNICLHGDCENTKGSFICHCQLGYFVKKGSTGCTDVDECEIGAHNCDMHAACINVPGSFKCRCRDGWVGDGIKCVDQDECSAEDHNCNVNADCVNTPGSYRCTCKEGFNGDGFSCSDMDECADNVNLCENGQCLNAPGGYRCECEMGFTTTEDSKACQDIDECNFQNICVFGTCQNLPGMFRCVCDDGYELDRSGGNCTDINECADPVNCINGLCVNTPGSYLCNCPADFELNPTGVGCVDTRVGNCFLDTLARGDGGISCSAEIGVSVTRASCCCSLGGAWGNPCELCPPTNSTEYKTLCPGGEGFRPNPITVILEDIDECQELPGLCQGGNCVNTFGSFQCECPAGYYLNEETRICEDIDECTAHIGICGPGTCYNTLGNYTCVCPPEYMQVNGGNNCMGEWERSTLSQNIFTPLTSFKKITNELSFNMTKKMCCCAYNVGKAWNKPCEACPTPATSHYQLLCGNQAPGFIIDIHTGKPIDIDECREIPGICANGVCINQIGSFRCECPMGFSYNNILLICEDIDECNSGDNLCQRNANCINIPGSYRCECSPGFKLSPNGACVDRDECQEIPNVCSHGECIDMQGSYRCLCHNGFKATPDQTMCLDIDECDRQPCGNGTCKNTVGSYNCLCFLGFELTHNNDCMDIDECTALQGQVCRNGQCINGLGSFQCVCYKGYENTADGKNCVDINECVSLPGTCSPGTCQNLDGSFRCICPPGYEVQNDLCIDINECEVEPNICQFGTCTNTPGSFQCTCQPGFVLSDNKRRCYDTRESFCFTKFESGKCSVPKALNTTKAKCCCSKMPGEGWGLPCELCPRESEAAFDTLCPYGHGALPGLGNTREDMNECQDNPGICQNGICINTDGSFRCECPFGYNLDYTGVKCVDTDECSIGNPCGNGTCTNVVGGFECSCQEGFEPGPMMTCEDINECSQNPLLCAFRCVNTFGSYECMCPAGYVLRDDQRMCRDQDECSEGLDDCDSKGMTCKNLIGTFMCICPPGMHATQAPLEPNVSVRSTARGTCCHALKSLLMYWVLLWQPTVHFDNRKGYCYTEVLQTMCQQSSTNRNSVTKSECCCNMGRGWGSQCELCPLPGTVQYKKMCPLGPGYTTDGRDINECQVLPDLCRNGQCINSIGSFRCHCNVGYKTDFTATSCIDMDECALSPKPCNFLCKNTEGSYLCSCPRGYSLQPDGKTCKGSKLHPFFSLPKDLDEYNNECSAQNTACGSRASCVNTPGSFNCECSKGFSLDSTGIECEDVDECNNNHRCQHGCQNMLGGYRCGCPQGYVQHYQWNQCVDENECQGGSVCGSASCYNTLGSFKCVCPSGFDYEQNAGGCQDVNECVSGSNPCIYGCSNTDGGYLCGCPGGFYRAGQGHCMTGSGFSGQFTEGDEDDSLSPEACYECKINGGAKNGRHKRNADENEIKQDSIPMNLSLSLLLNKEPLLELLPALQPLENHIRYVITHGNANEHFRLLERSDGKSVLRLGKRPPPPGSYRLEIASLRLFGPRRLHQLEKQHDTDYLQGEIGDALRIKLNIHLH</sequence>
<proteinExistence type="inferred from homology"/>
<dbReference type="FunFam" id="2.10.25.10:FF:000149">
    <property type="entry name" value="Fibrillin 2"/>
    <property type="match status" value="1"/>
</dbReference>
<evidence type="ECO:0000256" key="9">
    <source>
        <dbReference type="ARBA" id="ARBA00022837"/>
    </source>
</evidence>
<dbReference type="PANTHER" id="PTHR47333:SF5">
    <property type="entry name" value="FIBRILLIN-3"/>
    <property type="match status" value="1"/>
</dbReference>
<feature type="domain" description="EGF-like" evidence="13">
    <location>
        <begin position="1979"/>
        <end position="2020"/>
    </location>
</feature>
<protein>
    <submittedName>
        <fullName evidence="15">Uncharacterized protein</fullName>
    </submittedName>
</protein>
<evidence type="ECO:0000256" key="6">
    <source>
        <dbReference type="ARBA" id="ARBA00022702"/>
    </source>
</evidence>
<dbReference type="GO" id="GO:0005576">
    <property type="term" value="C:extracellular region"/>
    <property type="evidence" value="ECO:0007669"/>
    <property type="project" value="UniProtKB-ARBA"/>
</dbReference>
<dbReference type="SMART" id="SM00181">
    <property type="entry name" value="EGF"/>
    <property type="match status" value="40"/>
</dbReference>
<dbReference type="FunFam" id="3.90.290.10:FF:000011">
    <property type="entry name" value="Fibrillin 2"/>
    <property type="match status" value="1"/>
</dbReference>
<dbReference type="Ensembl" id="ENSMMOT00000026322.1">
    <property type="protein sequence ID" value="ENSMMOP00000025883.1"/>
    <property type="gene ID" value="ENSMMOG00000019625.1"/>
</dbReference>
<reference evidence="15" key="2">
    <citation type="submission" date="2025-09" db="UniProtKB">
        <authorList>
            <consortium name="Ensembl"/>
        </authorList>
    </citation>
    <scope>IDENTIFICATION</scope>
</reference>
<keyword evidence="11" id="KW-0325">Glycoprotein</keyword>
<feature type="domain" description="EGF-like" evidence="13">
    <location>
        <begin position="1292"/>
        <end position="1328"/>
    </location>
</feature>
<feature type="disulfide bond" evidence="12">
    <location>
        <begin position="158"/>
        <end position="167"/>
    </location>
</feature>
<dbReference type="GO" id="GO:0001527">
    <property type="term" value="C:microfibril"/>
    <property type="evidence" value="ECO:0007669"/>
    <property type="project" value="UniProtKB-ARBA"/>
</dbReference>
<dbReference type="Proteomes" id="UP000261620">
    <property type="component" value="Unplaced"/>
</dbReference>
<evidence type="ECO:0000259" key="13">
    <source>
        <dbReference type="PROSITE" id="PS50026"/>
    </source>
</evidence>
<feature type="domain" description="EGF-like" evidence="13">
    <location>
        <begin position="2289"/>
        <end position="2329"/>
    </location>
</feature>
<feature type="domain" description="EGF-like" evidence="13">
    <location>
        <begin position="756"/>
        <end position="797"/>
    </location>
</feature>
<feature type="disulfide bond" evidence="12">
    <location>
        <begin position="1746"/>
        <end position="1756"/>
    </location>
</feature>
<dbReference type="Pfam" id="PF07645">
    <property type="entry name" value="EGF_CA"/>
    <property type="match status" value="32"/>
</dbReference>
<dbReference type="FunFam" id="2.10.25.10:FF:000133">
    <property type="entry name" value="Fibrillin 3"/>
    <property type="match status" value="1"/>
</dbReference>
<dbReference type="FunFam" id="3.90.290.10:FF:000007">
    <property type="entry name" value="Fibrillin 2"/>
    <property type="match status" value="1"/>
</dbReference>
<evidence type="ECO:0000256" key="8">
    <source>
        <dbReference type="ARBA" id="ARBA00022737"/>
    </source>
</evidence>
<feature type="domain" description="EGF-like" evidence="13">
    <location>
        <begin position="1333"/>
        <end position="1373"/>
    </location>
</feature>
<dbReference type="FunFam" id="2.10.25.10:FF:000049">
    <property type="entry name" value="Fibrillin 2"/>
    <property type="match status" value="1"/>
</dbReference>
<dbReference type="FunFam" id="2.10.25.10:FF:000044">
    <property type="entry name" value="Fibrillin 2"/>
    <property type="match status" value="1"/>
</dbReference>
<keyword evidence="5 12" id="KW-0245">EGF-like domain</keyword>
<evidence type="ECO:0000256" key="5">
    <source>
        <dbReference type="ARBA" id="ARBA00022536"/>
    </source>
</evidence>
<dbReference type="InterPro" id="IPR040872">
    <property type="entry name" value="Fibrillin_U_N"/>
</dbReference>
<evidence type="ECO:0000313" key="15">
    <source>
        <dbReference type="Ensembl" id="ENSMMOP00000025883.1"/>
    </source>
</evidence>
<dbReference type="FunFam" id="3.90.290.10:FF:000008">
    <property type="entry name" value="Fibrillin 3"/>
    <property type="match status" value="1"/>
</dbReference>
<feature type="domain" description="EGF-like" evidence="13">
    <location>
        <begin position="1493"/>
        <end position="1530"/>
    </location>
</feature>
<feature type="domain" description="TB" evidence="14">
    <location>
        <begin position="177"/>
        <end position="214"/>
    </location>
</feature>
<feature type="domain" description="EGF-like" evidence="13">
    <location>
        <begin position="1168"/>
        <end position="1208"/>
    </location>
</feature>
<dbReference type="FunFam" id="2.10.25.10:FF:000014">
    <property type="entry name" value="Latent-transforming growth factor beta-binding protein 3"/>
    <property type="match status" value="2"/>
</dbReference>
<evidence type="ECO:0000256" key="12">
    <source>
        <dbReference type="PROSITE-ProRule" id="PRU00076"/>
    </source>
</evidence>
<dbReference type="GO" id="GO:0005179">
    <property type="term" value="F:hormone activity"/>
    <property type="evidence" value="ECO:0007669"/>
    <property type="project" value="UniProtKB-KW"/>
</dbReference>
<dbReference type="Pfam" id="PF21364">
    <property type="entry name" value="EGF_FBN_1st"/>
    <property type="match status" value="1"/>
</dbReference>
<dbReference type="FunFam" id="2.10.25.10:FF:000023">
    <property type="entry name" value="Fibrillin 2"/>
    <property type="match status" value="2"/>
</dbReference>
<keyword evidence="9" id="KW-0106">Calcium</keyword>
<dbReference type="FunFam" id="2.10.25.10:FF:000010">
    <property type="entry name" value="Pro-epidermal growth factor"/>
    <property type="match status" value="2"/>
</dbReference>
<reference evidence="15" key="1">
    <citation type="submission" date="2025-08" db="UniProtKB">
        <authorList>
            <consortium name="Ensembl"/>
        </authorList>
    </citation>
    <scope>IDENTIFICATION</scope>
</reference>
<evidence type="ECO:0000256" key="1">
    <source>
        <dbReference type="ARBA" id="ARBA00004498"/>
    </source>
</evidence>
<feature type="domain" description="EGF-like" evidence="13">
    <location>
        <begin position="1700"/>
        <end position="1741"/>
    </location>
</feature>
<dbReference type="PROSITE" id="PS51364">
    <property type="entry name" value="TB"/>
    <property type="match status" value="9"/>
</dbReference>
<dbReference type="FunFam" id="2.10.25.10:FF:000097">
    <property type="entry name" value="Fibrillin 2"/>
    <property type="match status" value="1"/>
</dbReference>
<dbReference type="FunFam" id="2.10.25.10:FF:000003">
    <property type="entry name" value="fibrillin-1 isoform X1"/>
    <property type="match status" value="12"/>
</dbReference>
<feature type="domain" description="TB" evidence="14">
    <location>
        <begin position="279"/>
        <end position="332"/>
    </location>
</feature>
<keyword evidence="7" id="KW-0732">Signal</keyword>
<organism evidence="15 16">
    <name type="scientific">Mola mola</name>
    <name type="common">Ocean sunfish</name>
    <name type="synonym">Tetraodon mola</name>
    <dbReference type="NCBI Taxonomy" id="94237"/>
    <lineage>
        <taxon>Eukaryota</taxon>
        <taxon>Metazoa</taxon>
        <taxon>Chordata</taxon>
        <taxon>Craniata</taxon>
        <taxon>Vertebrata</taxon>
        <taxon>Euteleostomi</taxon>
        <taxon>Actinopterygii</taxon>
        <taxon>Neopterygii</taxon>
        <taxon>Teleostei</taxon>
        <taxon>Neoteleostei</taxon>
        <taxon>Acanthomorphata</taxon>
        <taxon>Eupercaria</taxon>
        <taxon>Tetraodontiformes</taxon>
        <taxon>Molidae</taxon>
        <taxon>Mola</taxon>
    </lineage>
</organism>
<evidence type="ECO:0000259" key="14">
    <source>
        <dbReference type="PROSITE" id="PS51364"/>
    </source>
</evidence>
<evidence type="ECO:0000256" key="7">
    <source>
        <dbReference type="ARBA" id="ARBA00022729"/>
    </source>
</evidence>
<feature type="domain" description="EGF-like" evidence="13">
    <location>
        <begin position="959"/>
        <end position="1000"/>
    </location>
</feature>
<comment type="similarity">
    <text evidence="2">Belongs to the fibrillin family.</text>
</comment>
<dbReference type="InterPro" id="IPR049883">
    <property type="entry name" value="NOTCH1_EGF-like"/>
</dbReference>
<comment type="subcellular location">
    <subcellularLocation>
        <location evidence="1">Secreted</location>
        <location evidence="1">Extracellular space</location>
        <location evidence="1">Extracellular matrix</location>
    </subcellularLocation>
</comment>
<dbReference type="FunFam" id="3.90.290.10:FF:000010">
    <property type="entry name" value="Fibrillin 2"/>
    <property type="match status" value="1"/>
</dbReference>
<feature type="domain" description="EGF-like" evidence="13">
    <location>
        <begin position="1781"/>
        <end position="1823"/>
    </location>
</feature>
<feature type="domain" description="TB" evidence="14">
    <location>
        <begin position="1557"/>
        <end position="1598"/>
    </location>
</feature>
<feature type="domain" description="TB" evidence="14">
    <location>
        <begin position="1378"/>
        <end position="1434"/>
    </location>
</feature>
<evidence type="ECO:0000313" key="16">
    <source>
        <dbReference type="Proteomes" id="UP000261620"/>
    </source>
</evidence>
<dbReference type="InterPro" id="IPR013032">
    <property type="entry name" value="EGF-like_CS"/>
</dbReference>
<dbReference type="FunFam" id="2.10.25.10:FF:000058">
    <property type="entry name" value="Fibrillin 2"/>
    <property type="match status" value="1"/>
</dbReference>
<dbReference type="FunFam" id="2.10.25.10:FF:000038">
    <property type="entry name" value="Fibrillin 2"/>
    <property type="match status" value="2"/>
</dbReference>
<dbReference type="PROSITE" id="PS01187">
    <property type="entry name" value="EGF_CA"/>
    <property type="match status" value="15"/>
</dbReference>
<evidence type="ECO:0000256" key="3">
    <source>
        <dbReference type="ARBA" id="ARBA00022525"/>
    </source>
</evidence>
<feature type="domain" description="TB" evidence="14">
    <location>
        <begin position="697"/>
        <end position="736"/>
    </location>
</feature>
<evidence type="ECO:0000256" key="11">
    <source>
        <dbReference type="ARBA" id="ARBA00023180"/>
    </source>
</evidence>
<dbReference type="Pfam" id="PF00683">
    <property type="entry name" value="TB"/>
    <property type="match status" value="9"/>
</dbReference>
<dbReference type="FunFam" id="3.90.290.10:FF:000003">
    <property type="entry name" value="Fibrillin 3"/>
    <property type="match status" value="1"/>
</dbReference>
<feature type="domain" description="EGF-like" evidence="13">
    <location>
        <begin position="515"/>
        <end position="555"/>
    </location>
</feature>
<dbReference type="FunFam" id="2.10.25.10:FF:000005">
    <property type="entry name" value="Fibrillin 2"/>
    <property type="match status" value="1"/>
</dbReference>
<feature type="domain" description="EGF-like" evidence="13">
    <location>
        <begin position="1824"/>
        <end position="1863"/>
    </location>
</feature>
<feature type="disulfide bond" evidence="12">
    <location>
        <begin position="453"/>
        <end position="463"/>
    </location>
</feature>
<dbReference type="InterPro" id="IPR000742">
    <property type="entry name" value="EGF"/>
</dbReference>
<dbReference type="InterPro" id="IPR001881">
    <property type="entry name" value="EGF-like_Ca-bd_dom"/>
</dbReference>
<feature type="domain" description="EGF-like" evidence="13">
    <location>
        <begin position="2102"/>
        <end position="2141"/>
    </location>
</feature>
<dbReference type="Pfam" id="PF14670">
    <property type="entry name" value="FXa_inhibition"/>
    <property type="match status" value="1"/>
</dbReference>
<feature type="domain" description="EGF-like" evidence="13">
    <location>
        <begin position="233"/>
        <end position="274"/>
    </location>
</feature>
<dbReference type="PIRSF" id="PIRSF036312">
    <property type="entry name" value="Fibrillin"/>
    <property type="match status" value="1"/>
</dbReference>
<keyword evidence="6" id="KW-0372">Hormone</keyword>
<dbReference type="Pfam" id="PF12947">
    <property type="entry name" value="EGF_3"/>
    <property type="match status" value="2"/>
</dbReference>
<feature type="domain" description="EGF-like" evidence="13">
    <location>
        <begin position="874"/>
        <end position="915"/>
    </location>
</feature>
<feature type="disulfide bond" evidence="12">
    <location>
        <begin position="140"/>
        <end position="150"/>
    </location>
</feature>
<name>A0A3Q3X4M9_MOLML</name>
<feature type="domain" description="EGF-like" evidence="13">
    <location>
        <begin position="2346"/>
        <end position="2388"/>
    </location>
</feature>
<accession>A0A3Q3X4M9</accession>
<evidence type="ECO:0000256" key="2">
    <source>
        <dbReference type="ARBA" id="ARBA00008972"/>
    </source>
</evidence>
<feature type="domain" description="EGF-like" evidence="13">
    <location>
        <begin position="2429"/>
        <end position="2465"/>
    </location>
</feature>
<dbReference type="CDD" id="cd00054">
    <property type="entry name" value="EGF_CA"/>
    <property type="match status" value="20"/>
</dbReference>
<dbReference type="Gene3D" id="2.10.25.10">
    <property type="entry name" value="Laminin"/>
    <property type="match status" value="40"/>
</dbReference>
<dbReference type="GO" id="GO:0048731">
    <property type="term" value="P:system development"/>
    <property type="evidence" value="ECO:0007669"/>
    <property type="project" value="UniProtKB-ARBA"/>
</dbReference>
<feature type="domain" description="EGF-like" evidence="13">
    <location>
        <begin position="1658"/>
        <end position="1699"/>
    </location>
</feature>
<feature type="domain" description="TB" evidence="14">
    <location>
        <begin position="561"/>
        <end position="615"/>
    </location>
</feature>
<feature type="domain" description="EGF-like" evidence="13">
    <location>
        <begin position="1451"/>
        <end position="1492"/>
    </location>
</feature>
<keyword evidence="16" id="KW-1185">Reference proteome</keyword>
<dbReference type="InterPro" id="IPR052080">
    <property type="entry name" value="vWF_C/EGF_Fibrillin"/>
</dbReference>
<keyword evidence="10 12" id="KW-1015">Disulfide bond</keyword>
<feature type="domain" description="EGF-like" evidence="13">
    <location>
        <begin position="618"/>
        <end position="652"/>
    </location>
</feature>
<dbReference type="GO" id="GO:0030855">
    <property type="term" value="P:epithelial cell differentiation"/>
    <property type="evidence" value="ECO:0007669"/>
    <property type="project" value="UniProtKB-ARBA"/>
</dbReference>
<dbReference type="OMA" id="NQCINNY"/>
<dbReference type="FunFam" id="2.10.25.10:FF:000131">
    <property type="entry name" value="Fibrillin 2"/>
    <property type="match status" value="1"/>
</dbReference>
<dbReference type="FunFam" id="3.90.290.10:FF:000009">
    <property type="entry name" value="Fibrillin 2"/>
    <property type="match status" value="1"/>
</dbReference>
<feature type="domain" description="EGF-like" evidence="13">
    <location>
        <begin position="1864"/>
        <end position="1905"/>
    </location>
</feature>
<feature type="domain" description="EGF-like" evidence="13">
    <location>
        <begin position="1001"/>
        <end position="1042"/>
    </location>
</feature>
<dbReference type="GO" id="GO:0005509">
    <property type="term" value="F:calcium ion binding"/>
    <property type="evidence" value="ECO:0007669"/>
    <property type="project" value="InterPro"/>
</dbReference>
<feature type="domain" description="EGF-like" evidence="13">
    <location>
        <begin position="2021"/>
        <end position="2060"/>
    </location>
</feature>
<feature type="domain" description="EGF-like" evidence="13">
    <location>
        <begin position="1126"/>
        <end position="1163"/>
    </location>
</feature>
<dbReference type="GO" id="GO:0009887">
    <property type="term" value="P:animal organ morphogenesis"/>
    <property type="evidence" value="ECO:0007669"/>
    <property type="project" value="UniProtKB-ARBA"/>
</dbReference>
<dbReference type="FunFam" id="2.10.25.10:FF:000008">
    <property type="entry name" value="Signal peptide, CUB domain, EGF-like 2"/>
    <property type="match status" value="1"/>
</dbReference>
<comment type="caution">
    <text evidence="12">Lacks conserved residue(s) required for the propagation of feature annotation.</text>
</comment>
<dbReference type="Gene3D" id="3.90.290.10">
    <property type="entry name" value="TGF-beta binding (TB) domain"/>
    <property type="match status" value="9"/>
</dbReference>
<dbReference type="PANTHER" id="PTHR47333">
    <property type="entry name" value="VON WILLEBRAND FACTOR C AND EGF DOMAIN-CONTAINING PROTEIN"/>
    <property type="match status" value="1"/>
</dbReference>
<dbReference type="PROSITE" id="PS50026">
    <property type="entry name" value="EGF_3"/>
    <property type="match status" value="34"/>
</dbReference>
<dbReference type="FunFam" id="3.90.290.10:FF:000014">
    <property type="entry name" value="Fibrillin 2"/>
    <property type="match status" value="1"/>
</dbReference>
<dbReference type="GO" id="GO:0048598">
    <property type="term" value="P:embryonic morphogenesis"/>
    <property type="evidence" value="ECO:0007669"/>
    <property type="project" value="UniProtKB-ARBA"/>
</dbReference>
<dbReference type="STRING" id="94237.ENSMMOP00000025883"/>
<dbReference type="PROSITE" id="PS00010">
    <property type="entry name" value="ASX_HYDROXYL"/>
    <property type="match status" value="36"/>
</dbReference>
<dbReference type="SUPFAM" id="SSF57581">
    <property type="entry name" value="TB module/8-cys domain"/>
    <property type="match status" value="9"/>
</dbReference>
<keyword evidence="8" id="KW-0677">Repeat</keyword>
<dbReference type="FunFam" id="3.90.290.10:FF:000005">
    <property type="entry name" value="Fibrillin 2"/>
    <property type="match status" value="1"/>
</dbReference>
<dbReference type="Pfam" id="PF18193">
    <property type="entry name" value="Fibrillin_U_N"/>
    <property type="match status" value="1"/>
</dbReference>
<dbReference type="InterPro" id="IPR000152">
    <property type="entry name" value="EGF-type_Asp/Asn_hydroxyl_site"/>
</dbReference>
<dbReference type="SMART" id="SM00179">
    <property type="entry name" value="EGF_CA"/>
    <property type="match status" value="38"/>
</dbReference>
<feature type="domain" description="EGF-like" evidence="13">
    <location>
        <begin position="653"/>
        <end position="688"/>
    </location>
</feature>
<dbReference type="FunFam" id="3.90.290.10:FF:000006">
    <property type="entry name" value="Fibrillin 2"/>
    <property type="match status" value="1"/>
</dbReference>
<dbReference type="InterPro" id="IPR009030">
    <property type="entry name" value="Growth_fac_rcpt_cys_sf"/>
</dbReference>
<feature type="disulfide bond" evidence="12">
    <location>
        <begin position="657"/>
        <end position="667"/>
    </location>
</feature>
<feature type="domain" description="EGF-like" evidence="13">
    <location>
        <begin position="1209"/>
        <end position="1247"/>
    </location>
</feature>
<dbReference type="FunFam" id="2.10.25.10:FF:000087">
    <property type="entry name" value="Fibrillin 2"/>
    <property type="match status" value="1"/>
</dbReference>
<feature type="domain" description="EGF-like" evidence="13">
    <location>
        <begin position="1084"/>
        <end position="1125"/>
    </location>
</feature>
<dbReference type="InterPro" id="IPR018097">
    <property type="entry name" value="EGF_Ca-bd_CS"/>
</dbReference>
<dbReference type="Pfam" id="PF12661">
    <property type="entry name" value="hEGF"/>
    <property type="match status" value="1"/>
</dbReference>
<feature type="domain" description="EGF-like" evidence="13">
    <location>
        <begin position="1250"/>
        <end position="1291"/>
    </location>
</feature>
<dbReference type="InterPro" id="IPR049388">
    <property type="entry name" value="FBN_EGF_N"/>
</dbReference>
<dbReference type="InterPro" id="IPR026823">
    <property type="entry name" value="cEGF"/>
</dbReference>
<feature type="domain" description="TB" evidence="14">
    <location>
        <begin position="802"/>
        <end position="853"/>
    </location>
</feature>
<feature type="domain" description="TB" evidence="14">
    <location>
        <begin position="1910"/>
        <end position="1963"/>
    </location>
</feature>
<keyword evidence="3" id="KW-0964">Secreted</keyword>
<feature type="domain" description="EGF-like" evidence="13">
    <location>
        <begin position="916"/>
        <end position="958"/>
    </location>
</feature>
<dbReference type="InterPro" id="IPR017878">
    <property type="entry name" value="TB_dom"/>
</dbReference>
<evidence type="ECO:0000256" key="4">
    <source>
        <dbReference type="ARBA" id="ARBA00022530"/>
    </source>
</evidence>
<dbReference type="SUPFAM" id="SSF57184">
    <property type="entry name" value="Growth factor receptor domain"/>
    <property type="match status" value="9"/>
</dbReference>
<dbReference type="PROSITE" id="PS01186">
    <property type="entry name" value="EGF_2"/>
    <property type="match status" value="23"/>
</dbReference>
<feature type="domain" description="EGF-like" evidence="13">
    <location>
        <begin position="1616"/>
        <end position="1657"/>
    </location>
</feature>
<evidence type="ECO:0000256" key="10">
    <source>
        <dbReference type="ARBA" id="ARBA00023157"/>
    </source>
</evidence>
<dbReference type="SUPFAM" id="SSF57196">
    <property type="entry name" value="EGF/Laminin"/>
    <property type="match status" value="11"/>
</dbReference>
<dbReference type="Pfam" id="PF12662">
    <property type="entry name" value="cEGF"/>
    <property type="match status" value="1"/>
</dbReference>
<feature type="domain" description="EGF-like" evidence="13">
    <location>
        <begin position="136"/>
        <end position="168"/>
    </location>
</feature>
<dbReference type="InterPro" id="IPR024731">
    <property type="entry name" value="NELL2-like_EGF"/>
</dbReference>
<dbReference type="FunFam" id="2.10.25.10:FF:000086">
    <property type="entry name" value="Fibrillin 2"/>
    <property type="match status" value="1"/>
</dbReference>
<feature type="domain" description="EGF-like" evidence="13">
    <location>
        <begin position="1742"/>
        <end position="1777"/>
    </location>
</feature>